<dbReference type="HOGENOM" id="CLU_099691_1_0_1"/>
<dbReference type="InterPro" id="IPR012337">
    <property type="entry name" value="RNaseH-like_sf"/>
</dbReference>
<protein>
    <recommendedName>
        <fullName evidence="3">Zinc finger BED domain-containing protein 4</fullName>
    </recommendedName>
</protein>
<sequence>WQKILQEMKLEVTNMPCDVSTQWNSTFDMLEYVLNHCEVVNSVTQDCALGLRKFELDDSQWVLLEQLHDMLKDAILYFSHSTPNLATVIPAMDLIDKKLTTYSLNCKYSPTICAAVGLAKQTLNKYYQLTDKSKVYRMAMGKCLSMYFATRKCTNRHL</sequence>
<gene>
    <name evidence="1" type="ORF">PAXRUDRAFT_178003</name>
</gene>
<dbReference type="Proteomes" id="UP000054538">
    <property type="component" value="Unassembled WGS sequence"/>
</dbReference>
<feature type="non-terminal residue" evidence="1">
    <location>
        <position position="1"/>
    </location>
</feature>
<dbReference type="SUPFAM" id="SSF53098">
    <property type="entry name" value="Ribonuclease H-like"/>
    <property type="match status" value="1"/>
</dbReference>
<evidence type="ECO:0000313" key="1">
    <source>
        <dbReference type="EMBL" id="KIK73599.1"/>
    </source>
</evidence>
<dbReference type="EMBL" id="KN829589">
    <property type="protein sequence ID" value="KIK73599.1"/>
    <property type="molecule type" value="Genomic_DNA"/>
</dbReference>
<evidence type="ECO:0008006" key="3">
    <source>
        <dbReference type="Google" id="ProtNLM"/>
    </source>
</evidence>
<dbReference type="InParanoid" id="A0A0D0D178"/>
<reference evidence="2" key="2">
    <citation type="submission" date="2015-01" db="EMBL/GenBank/DDBJ databases">
        <title>Evolutionary Origins and Diversification of the Mycorrhizal Mutualists.</title>
        <authorList>
            <consortium name="DOE Joint Genome Institute"/>
            <consortium name="Mycorrhizal Genomics Consortium"/>
            <person name="Kohler A."/>
            <person name="Kuo A."/>
            <person name="Nagy L.G."/>
            <person name="Floudas D."/>
            <person name="Copeland A."/>
            <person name="Barry K.W."/>
            <person name="Cichocki N."/>
            <person name="Veneault-Fourrey C."/>
            <person name="LaButti K."/>
            <person name="Lindquist E.A."/>
            <person name="Lipzen A."/>
            <person name="Lundell T."/>
            <person name="Morin E."/>
            <person name="Murat C."/>
            <person name="Riley R."/>
            <person name="Ohm R."/>
            <person name="Sun H."/>
            <person name="Tunlid A."/>
            <person name="Henrissat B."/>
            <person name="Grigoriev I.V."/>
            <person name="Hibbett D.S."/>
            <person name="Martin F."/>
        </authorList>
    </citation>
    <scope>NUCLEOTIDE SEQUENCE [LARGE SCALE GENOMIC DNA]</scope>
    <source>
        <strain evidence="2">Ve08.2h10</strain>
    </source>
</reference>
<accession>A0A0D0D178</accession>
<keyword evidence="2" id="KW-1185">Reference proteome</keyword>
<dbReference type="OrthoDB" id="3252425at2759"/>
<proteinExistence type="predicted"/>
<dbReference type="AlphaFoldDB" id="A0A0D0D178"/>
<evidence type="ECO:0000313" key="2">
    <source>
        <dbReference type="Proteomes" id="UP000054538"/>
    </source>
</evidence>
<name>A0A0D0D178_9AGAM</name>
<organism evidence="1 2">
    <name type="scientific">Paxillus rubicundulus Ve08.2h10</name>
    <dbReference type="NCBI Taxonomy" id="930991"/>
    <lineage>
        <taxon>Eukaryota</taxon>
        <taxon>Fungi</taxon>
        <taxon>Dikarya</taxon>
        <taxon>Basidiomycota</taxon>
        <taxon>Agaricomycotina</taxon>
        <taxon>Agaricomycetes</taxon>
        <taxon>Agaricomycetidae</taxon>
        <taxon>Boletales</taxon>
        <taxon>Paxilineae</taxon>
        <taxon>Paxillaceae</taxon>
        <taxon>Paxillus</taxon>
    </lineage>
</organism>
<reference evidence="1 2" key="1">
    <citation type="submission" date="2014-04" db="EMBL/GenBank/DDBJ databases">
        <authorList>
            <consortium name="DOE Joint Genome Institute"/>
            <person name="Kuo A."/>
            <person name="Kohler A."/>
            <person name="Jargeat P."/>
            <person name="Nagy L.G."/>
            <person name="Floudas D."/>
            <person name="Copeland A."/>
            <person name="Barry K.W."/>
            <person name="Cichocki N."/>
            <person name="Veneault-Fourrey C."/>
            <person name="LaButti K."/>
            <person name="Lindquist E.A."/>
            <person name="Lipzen A."/>
            <person name="Lundell T."/>
            <person name="Morin E."/>
            <person name="Murat C."/>
            <person name="Sun H."/>
            <person name="Tunlid A."/>
            <person name="Henrissat B."/>
            <person name="Grigoriev I.V."/>
            <person name="Hibbett D.S."/>
            <person name="Martin F."/>
            <person name="Nordberg H.P."/>
            <person name="Cantor M.N."/>
            <person name="Hua S.X."/>
        </authorList>
    </citation>
    <scope>NUCLEOTIDE SEQUENCE [LARGE SCALE GENOMIC DNA]</scope>
    <source>
        <strain evidence="1 2">Ve08.2h10</strain>
    </source>
</reference>